<dbReference type="GO" id="GO:0003735">
    <property type="term" value="F:structural constituent of ribosome"/>
    <property type="evidence" value="ECO:0007669"/>
    <property type="project" value="InterPro"/>
</dbReference>
<comment type="caution">
    <text evidence="5">The sequence shown here is derived from an EMBL/GenBank/DDBJ whole genome shotgun (WGS) entry which is preliminary data.</text>
</comment>
<proteinExistence type="inferred from homology"/>
<comment type="function">
    <text evidence="3">Binds together with bS18 to 16S ribosomal RNA.</text>
</comment>
<gene>
    <name evidence="3 5" type="primary">rpsF</name>
    <name evidence="5" type="ORF">COV41_00325</name>
</gene>
<dbReference type="InterPro" id="IPR020814">
    <property type="entry name" value="Ribosomal_S6_plastid/chlpt"/>
</dbReference>
<reference evidence="5 6" key="1">
    <citation type="submission" date="2017-09" db="EMBL/GenBank/DDBJ databases">
        <title>Depth-based differentiation of microbial function through sediment-hosted aquifers and enrichment of novel symbionts in the deep terrestrial subsurface.</title>
        <authorList>
            <person name="Probst A.J."/>
            <person name="Ladd B."/>
            <person name="Jarett J.K."/>
            <person name="Geller-Mcgrath D.E."/>
            <person name="Sieber C.M."/>
            <person name="Emerson J.B."/>
            <person name="Anantharaman K."/>
            <person name="Thomas B.C."/>
            <person name="Malmstrom R."/>
            <person name="Stieglmeier M."/>
            <person name="Klingl A."/>
            <person name="Woyke T."/>
            <person name="Ryan C.M."/>
            <person name="Banfield J.F."/>
        </authorList>
    </citation>
    <scope>NUCLEOTIDE SEQUENCE [LARGE SCALE GENOMIC DNA]</scope>
    <source>
        <strain evidence="5">CG11_big_fil_rev_8_21_14_0_20_43_10</strain>
    </source>
</reference>
<dbReference type="SUPFAM" id="SSF54995">
    <property type="entry name" value="Ribosomal protein S6"/>
    <property type="match status" value="1"/>
</dbReference>
<comment type="similarity">
    <text evidence="1 3">Belongs to the bacterial ribosomal protein bS6 family.</text>
</comment>
<dbReference type="EMBL" id="PCXE01000008">
    <property type="protein sequence ID" value="PIR26962.1"/>
    <property type="molecule type" value="Genomic_DNA"/>
</dbReference>
<dbReference type="InterPro" id="IPR014717">
    <property type="entry name" value="Transl_elong_EF1B/ribsomal_bS6"/>
</dbReference>
<evidence type="ECO:0000313" key="6">
    <source>
        <dbReference type="Proteomes" id="UP000236846"/>
    </source>
</evidence>
<accession>A0A2H0PY09</accession>
<dbReference type="Gene3D" id="3.30.70.60">
    <property type="match status" value="1"/>
</dbReference>
<dbReference type="InterPro" id="IPR000529">
    <property type="entry name" value="Ribosomal_bS6"/>
</dbReference>
<keyword evidence="3 5" id="KW-0689">Ribosomal protein</keyword>
<keyword evidence="3" id="KW-0687">Ribonucleoprotein</keyword>
<name>A0A2H0PY09_9BACT</name>
<dbReference type="GO" id="GO:0019843">
    <property type="term" value="F:rRNA binding"/>
    <property type="evidence" value="ECO:0007669"/>
    <property type="project" value="UniProtKB-UniRule"/>
</dbReference>
<evidence type="ECO:0000313" key="5">
    <source>
        <dbReference type="EMBL" id="PIR26962.1"/>
    </source>
</evidence>
<dbReference type="InterPro" id="IPR035980">
    <property type="entry name" value="Ribosomal_bS6_sf"/>
</dbReference>
<keyword evidence="3" id="KW-0694">RNA-binding</keyword>
<feature type="region of interest" description="Disordered" evidence="4">
    <location>
        <begin position="105"/>
        <end position="137"/>
    </location>
</feature>
<dbReference type="NCBIfam" id="TIGR00166">
    <property type="entry name" value="S6"/>
    <property type="match status" value="1"/>
</dbReference>
<evidence type="ECO:0000256" key="4">
    <source>
        <dbReference type="SAM" id="MobiDB-lite"/>
    </source>
</evidence>
<keyword evidence="3" id="KW-0699">rRNA-binding</keyword>
<dbReference type="AlphaFoldDB" id="A0A2H0PY09"/>
<dbReference type="GO" id="GO:0005840">
    <property type="term" value="C:ribosome"/>
    <property type="evidence" value="ECO:0007669"/>
    <property type="project" value="UniProtKB-KW"/>
</dbReference>
<dbReference type="HAMAP" id="MF_00360">
    <property type="entry name" value="Ribosomal_bS6"/>
    <property type="match status" value="1"/>
</dbReference>
<dbReference type="Proteomes" id="UP000236846">
    <property type="component" value="Unassembled WGS sequence"/>
</dbReference>
<dbReference type="GO" id="GO:0006412">
    <property type="term" value="P:translation"/>
    <property type="evidence" value="ECO:0007669"/>
    <property type="project" value="UniProtKB-UniRule"/>
</dbReference>
<evidence type="ECO:0000256" key="2">
    <source>
        <dbReference type="ARBA" id="ARBA00035294"/>
    </source>
</evidence>
<dbReference type="CDD" id="cd00473">
    <property type="entry name" value="bS6"/>
    <property type="match status" value="1"/>
</dbReference>
<evidence type="ECO:0000256" key="1">
    <source>
        <dbReference type="ARBA" id="ARBA00009512"/>
    </source>
</evidence>
<sequence length="150" mass="17783">MDEQETRLYDLCFWITDDQSGNAPDSFFDIIKGFVTKAGGIIVSERIPEKRDLAYMIKKQKSAWWAEIQFRLDPAKLAGLKNTLKYEQVILRKLIVMVPERSQKREKQLQQHREKQARWQETKARMTEQEKEVQRTPVDLDTKLKEILQS</sequence>
<dbReference type="Pfam" id="PF01250">
    <property type="entry name" value="Ribosomal_S6"/>
    <property type="match status" value="1"/>
</dbReference>
<organism evidence="5 6">
    <name type="scientific">Candidatus Brennerbacteria bacterium CG11_big_fil_rev_8_21_14_0_20_43_10</name>
    <dbReference type="NCBI Taxonomy" id="1974523"/>
    <lineage>
        <taxon>Bacteria</taxon>
        <taxon>Candidatus Brenneribacteriota</taxon>
    </lineage>
</organism>
<protein>
    <recommendedName>
        <fullName evidence="2 3">Small ribosomal subunit protein bS6</fullName>
    </recommendedName>
</protein>
<evidence type="ECO:0000256" key="3">
    <source>
        <dbReference type="HAMAP-Rule" id="MF_00360"/>
    </source>
</evidence>
<dbReference type="GO" id="GO:1990904">
    <property type="term" value="C:ribonucleoprotein complex"/>
    <property type="evidence" value="ECO:0007669"/>
    <property type="project" value="UniProtKB-KW"/>
</dbReference>